<dbReference type="InterPro" id="IPR000064">
    <property type="entry name" value="NLP_P60_dom"/>
</dbReference>
<reference evidence="6" key="1">
    <citation type="journal article" date="2014" name="Int. J. Syst. Evol. Microbiol.">
        <title>Complete genome sequence of Corynebacterium casei LMG S-19264T (=DSM 44701T), isolated from a smear-ripened cheese.</title>
        <authorList>
            <consortium name="US DOE Joint Genome Institute (JGI-PGF)"/>
            <person name="Walter F."/>
            <person name="Albersmeier A."/>
            <person name="Kalinowski J."/>
            <person name="Ruckert C."/>
        </authorList>
    </citation>
    <scope>NUCLEOTIDE SEQUENCE</scope>
    <source>
        <strain evidence="6">KCTC 32296</strain>
    </source>
</reference>
<dbReference type="AlphaFoldDB" id="A0A918UM55"/>
<evidence type="ECO:0000313" key="7">
    <source>
        <dbReference type="Proteomes" id="UP000662572"/>
    </source>
</evidence>
<evidence type="ECO:0000256" key="2">
    <source>
        <dbReference type="ARBA" id="ARBA00022670"/>
    </source>
</evidence>
<dbReference type="Pfam" id="PF00877">
    <property type="entry name" value="NLPC_P60"/>
    <property type="match status" value="1"/>
</dbReference>
<name>A0A918UM55_9CAUL</name>
<evidence type="ECO:0000256" key="4">
    <source>
        <dbReference type="ARBA" id="ARBA00022807"/>
    </source>
</evidence>
<reference evidence="6" key="2">
    <citation type="submission" date="2020-09" db="EMBL/GenBank/DDBJ databases">
        <authorList>
            <person name="Sun Q."/>
            <person name="Kim S."/>
        </authorList>
    </citation>
    <scope>NUCLEOTIDE SEQUENCE</scope>
    <source>
        <strain evidence="6">KCTC 32296</strain>
    </source>
</reference>
<dbReference type="EMBL" id="BMZB01000001">
    <property type="protein sequence ID" value="GGZ20517.1"/>
    <property type="molecule type" value="Genomic_DNA"/>
</dbReference>
<dbReference type="Gene3D" id="3.90.1720.10">
    <property type="entry name" value="endopeptidase domain like (from Nostoc punctiforme)"/>
    <property type="match status" value="1"/>
</dbReference>
<feature type="domain" description="NlpC/P60" evidence="5">
    <location>
        <begin position="162"/>
        <end position="288"/>
    </location>
</feature>
<dbReference type="SUPFAM" id="SSF54001">
    <property type="entry name" value="Cysteine proteinases"/>
    <property type="match status" value="1"/>
</dbReference>
<evidence type="ECO:0000256" key="3">
    <source>
        <dbReference type="ARBA" id="ARBA00022801"/>
    </source>
</evidence>
<evidence type="ECO:0000259" key="5">
    <source>
        <dbReference type="PROSITE" id="PS51935"/>
    </source>
</evidence>
<keyword evidence="7" id="KW-1185">Reference proteome</keyword>
<dbReference type="Gene3D" id="2.30.30.40">
    <property type="entry name" value="SH3 Domains"/>
    <property type="match status" value="1"/>
</dbReference>
<dbReference type="PROSITE" id="PS51935">
    <property type="entry name" value="NLPC_P60"/>
    <property type="match status" value="1"/>
</dbReference>
<dbReference type="Pfam" id="PF18348">
    <property type="entry name" value="SH3_16"/>
    <property type="match status" value="1"/>
</dbReference>
<evidence type="ECO:0000313" key="6">
    <source>
        <dbReference type="EMBL" id="GGZ20517.1"/>
    </source>
</evidence>
<keyword evidence="4" id="KW-0788">Thiol protease</keyword>
<comment type="similarity">
    <text evidence="1">Belongs to the peptidase C40 family.</text>
</comment>
<dbReference type="GO" id="GO:0006508">
    <property type="term" value="P:proteolysis"/>
    <property type="evidence" value="ECO:0007669"/>
    <property type="project" value="UniProtKB-KW"/>
</dbReference>
<dbReference type="PANTHER" id="PTHR47359:SF3">
    <property type="entry name" value="NLP_P60 DOMAIN-CONTAINING PROTEIN-RELATED"/>
    <property type="match status" value="1"/>
</dbReference>
<dbReference type="Proteomes" id="UP000662572">
    <property type="component" value="Unassembled WGS sequence"/>
</dbReference>
<dbReference type="InterPro" id="IPR051794">
    <property type="entry name" value="PG_Endopeptidase_C40"/>
</dbReference>
<protein>
    <submittedName>
        <fullName evidence="6">Hydrolase Nlp/P60</fullName>
    </submittedName>
</protein>
<dbReference type="PANTHER" id="PTHR47359">
    <property type="entry name" value="PEPTIDOGLYCAN DL-ENDOPEPTIDASE CWLO"/>
    <property type="match status" value="1"/>
</dbReference>
<gene>
    <name evidence="6" type="ORF">GCM10011273_01380</name>
</gene>
<dbReference type="InterPro" id="IPR038765">
    <property type="entry name" value="Papain-like_cys_pep_sf"/>
</dbReference>
<accession>A0A918UM55</accession>
<organism evidence="6 7">
    <name type="scientific">Asticcacaulis endophyticus</name>
    <dbReference type="NCBI Taxonomy" id="1395890"/>
    <lineage>
        <taxon>Bacteria</taxon>
        <taxon>Pseudomonadati</taxon>
        <taxon>Pseudomonadota</taxon>
        <taxon>Alphaproteobacteria</taxon>
        <taxon>Caulobacterales</taxon>
        <taxon>Caulobacteraceae</taxon>
        <taxon>Asticcacaulis</taxon>
    </lineage>
</organism>
<evidence type="ECO:0000256" key="1">
    <source>
        <dbReference type="ARBA" id="ARBA00007074"/>
    </source>
</evidence>
<dbReference type="RefSeq" id="WP_189484459.1">
    <property type="nucleotide sequence ID" value="NZ_BMZB01000001.1"/>
</dbReference>
<sequence>MAHERDPRFDPRLTPYKDGVAEIALQGVITAARYVVGELLTCNVTSAAMSDEPGAHAEQSNQILFGERFKVIERKHDYVWGQSMRDGYVGYVHAGAFTSDWHLPTHFVSTLRTFVFADTSIKSQIKKILSLNSLVSVTREEGKFSFINDLGWVYSAHLSGFDRFADDYVDVAETFLHAPYQWGGRESIGVDCSGLVQQALYATGRSCPRDTYMQAAELGDVIEIGPDFGGLERGDLVFWKGHVAIMMDAETLIHANAFHMKTAIEPLKDAVVRIEAGGNGLPTVFRRL</sequence>
<keyword evidence="2" id="KW-0645">Protease</keyword>
<dbReference type="InterPro" id="IPR041382">
    <property type="entry name" value="SH3_16"/>
</dbReference>
<proteinExistence type="inferred from homology"/>
<keyword evidence="3 6" id="KW-0378">Hydrolase</keyword>
<dbReference type="GO" id="GO:0008234">
    <property type="term" value="F:cysteine-type peptidase activity"/>
    <property type="evidence" value="ECO:0007669"/>
    <property type="project" value="UniProtKB-KW"/>
</dbReference>
<comment type="caution">
    <text evidence="6">The sequence shown here is derived from an EMBL/GenBank/DDBJ whole genome shotgun (WGS) entry which is preliminary data.</text>
</comment>